<dbReference type="InterPro" id="IPR018389">
    <property type="entry name" value="DctP_fam"/>
</dbReference>
<dbReference type="GO" id="GO:0046872">
    <property type="term" value="F:metal ion binding"/>
    <property type="evidence" value="ECO:0007669"/>
    <property type="project" value="UniProtKB-KW"/>
</dbReference>
<dbReference type="InterPro" id="IPR038404">
    <property type="entry name" value="TRAP_DctP_sf"/>
</dbReference>
<reference evidence="4 5" key="1">
    <citation type="submission" date="2016-10" db="EMBL/GenBank/DDBJ databases">
        <authorList>
            <person name="de Groot N.N."/>
        </authorList>
    </citation>
    <scope>NUCLEOTIDE SEQUENCE [LARGE SCALE GENOMIC DNA]</scope>
    <source>
        <strain evidence="4 5">DSM 25186</strain>
    </source>
</reference>
<dbReference type="GO" id="GO:0031317">
    <property type="term" value="C:tripartite ATP-independent periplasmic transporter complex"/>
    <property type="evidence" value="ECO:0007669"/>
    <property type="project" value="InterPro"/>
</dbReference>
<dbReference type="Pfam" id="PF03480">
    <property type="entry name" value="DctP"/>
    <property type="match status" value="1"/>
</dbReference>
<evidence type="ECO:0000313" key="5">
    <source>
        <dbReference type="Proteomes" id="UP000198510"/>
    </source>
</evidence>
<accession>A0A1G9PKE1</accession>
<dbReference type="AlphaFoldDB" id="A0A1G9PKE1"/>
<feature type="binding site" evidence="3">
    <location>
        <position position="265"/>
    </location>
    <ligand>
        <name>Na(+)</name>
        <dbReference type="ChEBI" id="CHEBI:29101"/>
    </ligand>
</feature>
<dbReference type="Gene3D" id="3.40.190.10">
    <property type="entry name" value="Periplasmic binding protein-like II"/>
    <property type="match status" value="1"/>
</dbReference>
<keyword evidence="3" id="KW-0479">Metal-binding</keyword>
<sequence length="410" mass="46011">MQALIVRKRLEEPTILRFFAGLLIETHLLRPTLPMNLLPRRTFLRKGTAAALGTAVAATAATACSSESTSPAQQSRTDNTIYRWKMVTTWPPNFPILGEGCQLFADWVEKMSAGRMRIQVYGGGELAPALEAFDAVSYGAAEMGHGASYYWAGKIPSASFFTTVPFGMNGSQMTAWLQRGGGLELWRKVYEPFNLIPFMSGNSGMQMGGWFNKEINSLADVQGLKMRIPGLGAKVLAKAGGSAVLSAAGEIFTNLERGVIDASEWIGPYHDHRMGFQKVAKYYYYPGWHEPGSIFELFANKSKFESLPDDLQEIIRAGTRWFHVWATTEFDAKNAETLQRMIEEEGVQLRAFPQEVLDAFRRYTQEVLDELTASDPTSREVYASYQKFQRQMAVWSGVSEKMYYEKLETR</sequence>
<dbReference type="Proteomes" id="UP000198510">
    <property type="component" value="Unassembled WGS sequence"/>
</dbReference>
<dbReference type="EMBL" id="FNFO01000009">
    <property type="protein sequence ID" value="SDL98677.1"/>
    <property type="molecule type" value="Genomic_DNA"/>
</dbReference>
<evidence type="ECO:0000256" key="1">
    <source>
        <dbReference type="ARBA" id="ARBA00022729"/>
    </source>
</evidence>
<organism evidence="4 5">
    <name type="scientific">Catalinimonas alkaloidigena</name>
    <dbReference type="NCBI Taxonomy" id="1075417"/>
    <lineage>
        <taxon>Bacteria</taxon>
        <taxon>Pseudomonadati</taxon>
        <taxon>Bacteroidota</taxon>
        <taxon>Cytophagia</taxon>
        <taxon>Cytophagales</taxon>
        <taxon>Catalimonadaceae</taxon>
        <taxon>Catalinimonas</taxon>
    </lineage>
</organism>
<gene>
    <name evidence="4" type="ORF">SAMN05421823_109209</name>
</gene>
<keyword evidence="1" id="KW-0732">Signal</keyword>
<dbReference type="PANTHER" id="PTHR33376">
    <property type="match status" value="1"/>
</dbReference>
<proteinExistence type="predicted"/>
<protein>
    <submittedName>
        <fullName evidence="4">TRAP-type mannitol/chloroaromatic compound transport system, substrate-binding protein</fullName>
    </submittedName>
</protein>
<dbReference type="GO" id="GO:0055085">
    <property type="term" value="P:transmembrane transport"/>
    <property type="evidence" value="ECO:0007669"/>
    <property type="project" value="InterPro"/>
</dbReference>
<dbReference type="Gene3D" id="3.40.190.170">
    <property type="entry name" value="Bacterial extracellular solute-binding protein, family 7"/>
    <property type="match status" value="1"/>
</dbReference>
<dbReference type="STRING" id="1075417.SAMN05421823_109209"/>
<name>A0A1G9PKE1_9BACT</name>
<dbReference type="PIRSF" id="PIRSF039026">
    <property type="entry name" value="SiaP"/>
    <property type="match status" value="1"/>
</dbReference>
<dbReference type="CDD" id="cd13604">
    <property type="entry name" value="PBP2_TRAP_ketoacid_lactate_like"/>
    <property type="match status" value="1"/>
</dbReference>
<feature type="binding site" evidence="2">
    <location>
        <position position="227"/>
    </location>
    <ligand>
        <name>substrate</name>
    </ligand>
</feature>
<feature type="binding site" evidence="2">
    <location>
        <position position="206"/>
    </location>
    <ligand>
        <name>substrate</name>
    </ligand>
</feature>
<keyword evidence="5" id="KW-1185">Reference proteome</keyword>
<evidence type="ECO:0000256" key="3">
    <source>
        <dbReference type="PIRSR" id="PIRSR039026-2"/>
    </source>
</evidence>
<evidence type="ECO:0000256" key="2">
    <source>
        <dbReference type="PIRSR" id="PIRSR039026-1"/>
    </source>
</evidence>
<feature type="binding site" evidence="3">
    <location>
        <position position="290"/>
    </location>
    <ligand>
        <name>substrate</name>
    </ligand>
</feature>
<evidence type="ECO:0000313" key="4">
    <source>
        <dbReference type="EMBL" id="SDL98677.1"/>
    </source>
</evidence>
<feature type="binding site" evidence="3">
    <location>
        <position position="264"/>
    </location>
    <ligand>
        <name>substrate</name>
    </ligand>
</feature>
<dbReference type="PANTHER" id="PTHR33376:SF5">
    <property type="entry name" value="EXTRACYTOPLASMIC SOLUTE RECEPTOR PROTEIN"/>
    <property type="match status" value="1"/>
</dbReference>
<dbReference type="InterPro" id="IPR026289">
    <property type="entry name" value="SBP_TakP-like"/>
</dbReference>